<evidence type="ECO:0000313" key="1">
    <source>
        <dbReference type="EMBL" id="QDV37844.1"/>
    </source>
</evidence>
<proteinExistence type="predicted"/>
<name>A0A518HAG4_9BACT</name>
<dbReference type="Proteomes" id="UP000317835">
    <property type="component" value="Chromosome"/>
</dbReference>
<keyword evidence="2" id="KW-1185">Reference proteome</keyword>
<gene>
    <name evidence="1" type="ORF">ElP_57910</name>
</gene>
<organism evidence="1 2">
    <name type="scientific">Tautonia plasticadhaerens</name>
    <dbReference type="NCBI Taxonomy" id="2527974"/>
    <lineage>
        <taxon>Bacteria</taxon>
        <taxon>Pseudomonadati</taxon>
        <taxon>Planctomycetota</taxon>
        <taxon>Planctomycetia</taxon>
        <taxon>Isosphaerales</taxon>
        <taxon>Isosphaeraceae</taxon>
        <taxon>Tautonia</taxon>
    </lineage>
</organism>
<dbReference type="RefSeq" id="WP_145275910.1">
    <property type="nucleotide sequence ID" value="NZ_CP036426.1"/>
</dbReference>
<evidence type="ECO:0000313" key="2">
    <source>
        <dbReference type="Proteomes" id="UP000317835"/>
    </source>
</evidence>
<accession>A0A518HAG4</accession>
<dbReference type="KEGG" id="tpla:ElP_57910"/>
<dbReference type="AlphaFoldDB" id="A0A518HAG4"/>
<dbReference type="EMBL" id="CP036426">
    <property type="protein sequence ID" value="QDV37844.1"/>
    <property type="molecule type" value="Genomic_DNA"/>
</dbReference>
<sequence length="85" mass="9336">MPARPSLDNGYLWVCNAAMSSSRARRIDLGLGELRCILRVRDFTGARDAQGRGFPVHAATTVELWVHPDDDQAAQSILNQAMAEP</sequence>
<reference evidence="1 2" key="1">
    <citation type="submission" date="2019-02" db="EMBL/GenBank/DDBJ databases">
        <title>Deep-cultivation of Planctomycetes and their phenomic and genomic characterization uncovers novel biology.</title>
        <authorList>
            <person name="Wiegand S."/>
            <person name="Jogler M."/>
            <person name="Boedeker C."/>
            <person name="Pinto D."/>
            <person name="Vollmers J."/>
            <person name="Rivas-Marin E."/>
            <person name="Kohn T."/>
            <person name="Peeters S.H."/>
            <person name="Heuer A."/>
            <person name="Rast P."/>
            <person name="Oberbeckmann S."/>
            <person name="Bunk B."/>
            <person name="Jeske O."/>
            <person name="Meyerdierks A."/>
            <person name="Storesund J.E."/>
            <person name="Kallscheuer N."/>
            <person name="Luecker S."/>
            <person name="Lage O.M."/>
            <person name="Pohl T."/>
            <person name="Merkel B.J."/>
            <person name="Hornburger P."/>
            <person name="Mueller R.-W."/>
            <person name="Bruemmer F."/>
            <person name="Labrenz M."/>
            <person name="Spormann A.M."/>
            <person name="Op den Camp H."/>
            <person name="Overmann J."/>
            <person name="Amann R."/>
            <person name="Jetten M.S.M."/>
            <person name="Mascher T."/>
            <person name="Medema M.H."/>
            <person name="Devos D.P."/>
            <person name="Kaster A.-K."/>
            <person name="Ovreas L."/>
            <person name="Rohde M."/>
            <person name="Galperin M.Y."/>
            <person name="Jogler C."/>
        </authorList>
    </citation>
    <scope>NUCLEOTIDE SEQUENCE [LARGE SCALE GENOMIC DNA]</scope>
    <source>
        <strain evidence="1 2">ElP</strain>
    </source>
</reference>
<protein>
    <submittedName>
        <fullName evidence="1">Uncharacterized protein</fullName>
    </submittedName>
</protein>